<dbReference type="Gene3D" id="1.10.10.10">
    <property type="entry name" value="Winged helix-like DNA-binding domain superfamily/Winged helix DNA-binding domain"/>
    <property type="match status" value="1"/>
</dbReference>
<dbReference type="SUPFAM" id="SSF46785">
    <property type="entry name" value="Winged helix' DNA-binding domain"/>
    <property type="match status" value="1"/>
</dbReference>
<evidence type="ECO:0000259" key="1">
    <source>
        <dbReference type="PROSITE" id="PS50995"/>
    </source>
</evidence>
<comment type="caution">
    <text evidence="2">The sequence shown here is derived from an EMBL/GenBank/DDBJ whole genome shotgun (WGS) entry which is preliminary data.</text>
</comment>
<evidence type="ECO:0000313" key="3">
    <source>
        <dbReference type="Proteomes" id="UP000614996"/>
    </source>
</evidence>
<dbReference type="GO" id="GO:0003700">
    <property type="term" value="F:DNA-binding transcription factor activity"/>
    <property type="evidence" value="ECO:0007669"/>
    <property type="project" value="InterPro"/>
</dbReference>
<dbReference type="EMBL" id="BOPO01000091">
    <property type="protein sequence ID" value="GIL29382.1"/>
    <property type="molecule type" value="Genomic_DNA"/>
</dbReference>
<sequence length="165" mass="18335">MVSSREDDEPATWLDSDQQQAWINLAKVLLTLPGALESQLLRDADLTLLGYMILARLSVVPEHTLRMSQIAEMANGSLPRISHAVTRLEDRGWVTRTVRTGQGRRFTEATLTPAGRTHLEESAPAHVATVRRLVVEPLGRHFVGFGRDAQRIVEALGLPTEILRP</sequence>
<keyword evidence="3" id="KW-1185">Reference proteome</keyword>
<evidence type="ECO:0000313" key="2">
    <source>
        <dbReference type="EMBL" id="GIL29382.1"/>
    </source>
</evidence>
<dbReference type="InterPro" id="IPR036390">
    <property type="entry name" value="WH_DNA-bd_sf"/>
</dbReference>
<dbReference type="Proteomes" id="UP000614996">
    <property type="component" value="Unassembled WGS sequence"/>
</dbReference>
<protein>
    <submittedName>
        <fullName evidence="2">MarR family transcriptional regulator</fullName>
    </submittedName>
</protein>
<dbReference type="InterPro" id="IPR000835">
    <property type="entry name" value="HTH_MarR-typ"/>
</dbReference>
<dbReference type="SMART" id="SM00347">
    <property type="entry name" value="HTH_MARR"/>
    <property type="match status" value="1"/>
</dbReference>
<feature type="domain" description="HTH marR-type" evidence="1">
    <location>
        <begin position="18"/>
        <end position="161"/>
    </location>
</feature>
<name>A0A8J4AGS0_9ACTN</name>
<accession>A0A8J4AGS0</accession>
<proteinExistence type="predicted"/>
<dbReference type="InterPro" id="IPR036388">
    <property type="entry name" value="WH-like_DNA-bd_sf"/>
</dbReference>
<dbReference type="Pfam" id="PF01047">
    <property type="entry name" value="MarR"/>
    <property type="match status" value="1"/>
</dbReference>
<gene>
    <name evidence="2" type="ORF">NUM_46360</name>
</gene>
<dbReference type="AlphaFoldDB" id="A0A8J4AGS0"/>
<dbReference type="PROSITE" id="PS50995">
    <property type="entry name" value="HTH_MARR_2"/>
    <property type="match status" value="1"/>
</dbReference>
<organism evidence="2 3">
    <name type="scientific">Actinocatenispora comari</name>
    <dbReference type="NCBI Taxonomy" id="2807577"/>
    <lineage>
        <taxon>Bacteria</taxon>
        <taxon>Bacillati</taxon>
        <taxon>Actinomycetota</taxon>
        <taxon>Actinomycetes</taxon>
        <taxon>Micromonosporales</taxon>
        <taxon>Micromonosporaceae</taxon>
        <taxon>Actinocatenispora</taxon>
    </lineage>
</organism>
<reference evidence="3" key="1">
    <citation type="journal article" date="2021" name="Int. J. Syst. Evol. Microbiol.">
        <title>Actinocatenispora comari sp. nov., an endophytic actinomycete isolated from aerial parts of Comarum salesowianum.</title>
        <authorList>
            <person name="Oyunbileg N."/>
            <person name="Iizaka Y."/>
            <person name="Hamada M."/>
            <person name="Davaapurev B.O."/>
            <person name="Fukumoto A."/>
            <person name="Tsetseg B."/>
            <person name="Kato F."/>
            <person name="Tamura T."/>
            <person name="Batkhuu J."/>
            <person name="Anzai Y."/>
        </authorList>
    </citation>
    <scope>NUCLEOTIDE SEQUENCE [LARGE SCALE GENOMIC DNA]</scope>
    <source>
        <strain evidence="3">NUM-2625</strain>
    </source>
</reference>